<reference evidence="1 2" key="1">
    <citation type="journal article" date="2015" name="Genome Biol.">
        <title>Comparative genomics of Steinernema reveals deeply conserved gene regulatory networks.</title>
        <authorList>
            <person name="Dillman A.R."/>
            <person name="Macchietto M."/>
            <person name="Porter C.F."/>
            <person name="Rogers A."/>
            <person name="Williams B."/>
            <person name="Antoshechkin I."/>
            <person name="Lee M.M."/>
            <person name="Goodwin Z."/>
            <person name="Lu X."/>
            <person name="Lewis E.E."/>
            <person name="Goodrich-Blair H."/>
            <person name="Stock S.P."/>
            <person name="Adams B.J."/>
            <person name="Sternberg P.W."/>
            <person name="Mortazavi A."/>
        </authorList>
    </citation>
    <scope>NUCLEOTIDE SEQUENCE [LARGE SCALE GENOMIC DNA]</scope>
    <source>
        <strain evidence="1 2">ALL</strain>
    </source>
</reference>
<accession>A0A4U5M3U3</accession>
<sequence length="402" mass="45339">MLSRATIFRLTKREIPIDDRDPVSHYTRILSLPVIYAKTKDPDILKVVQSGVSVFHGMQLLIQTACHRKCPRFLFSVLMPYIAQLNEANALCERAQKTQSQEGSPVKQKRIQEGQNLKICPHYKHFWSQYPSLGRLIRWLIEGDYLKSIKALEHYRILQQPIHCCPGTTESLDFSTYSGITSAALNGFLLIHFILDVQERWRPSDLVVLRKLLENGARISVRGCGSPVALALLHENPENALRILASKNADFGKISVRNPLQVPDSVYIALMAKPEMLPKVICLGGLQVHVGDKILRKNPTKDIHTCCFLAKYIGPQKVTFLQDLCVTFHVCSTCEAKHQLQSTVASLRSLGRLAHRAKFSPAQLLEEDSLFPADLPENLKNFVHFKANSVDSKEFTDYVNGS</sequence>
<evidence type="ECO:0000313" key="2">
    <source>
        <dbReference type="Proteomes" id="UP000298663"/>
    </source>
</evidence>
<keyword evidence="2" id="KW-1185">Reference proteome</keyword>
<dbReference type="OrthoDB" id="10580296at2759"/>
<dbReference type="Proteomes" id="UP000298663">
    <property type="component" value="Unassembled WGS sequence"/>
</dbReference>
<comment type="caution">
    <text evidence="1">The sequence shown here is derived from an EMBL/GenBank/DDBJ whole genome shotgun (WGS) entry which is preliminary data.</text>
</comment>
<gene>
    <name evidence="1" type="ORF">L596_027221</name>
</gene>
<evidence type="ECO:0000313" key="1">
    <source>
        <dbReference type="EMBL" id="TKR63382.1"/>
    </source>
</evidence>
<organism evidence="1 2">
    <name type="scientific">Steinernema carpocapsae</name>
    <name type="common">Entomopathogenic nematode</name>
    <dbReference type="NCBI Taxonomy" id="34508"/>
    <lineage>
        <taxon>Eukaryota</taxon>
        <taxon>Metazoa</taxon>
        <taxon>Ecdysozoa</taxon>
        <taxon>Nematoda</taxon>
        <taxon>Chromadorea</taxon>
        <taxon>Rhabditida</taxon>
        <taxon>Tylenchina</taxon>
        <taxon>Panagrolaimomorpha</taxon>
        <taxon>Strongyloidoidea</taxon>
        <taxon>Steinernematidae</taxon>
        <taxon>Steinernema</taxon>
    </lineage>
</organism>
<proteinExistence type="predicted"/>
<name>A0A4U5M3U3_STECR</name>
<protein>
    <submittedName>
        <fullName evidence="1">Uncharacterized protein</fullName>
    </submittedName>
</protein>
<dbReference type="AlphaFoldDB" id="A0A4U5M3U3"/>
<reference evidence="1 2" key="2">
    <citation type="journal article" date="2019" name="G3 (Bethesda)">
        <title>Hybrid Assembly of the Genome of the Entomopathogenic Nematode Steinernema carpocapsae Identifies the X-Chromosome.</title>
        <authorList>
            <person name="Serra L."/>
            <person name="Macchietto M."/>
            <person name="Macias-Munoz A."/>
            <person name="McGill C.J."/>
            <person name="Rodriguez I.M."/>
            <person name="Rodriguez B."/>
            <person name="Murad R."/>
            <person name="Mortazavi A."/>
        </authorList>
    </citation>
    <scope>NUCLEOTIDE SEQUENCE [LARGE SCALE GENOMIC DNA]</scope>
    <source>
        <strain evidence="1 2">ALL</strain>
    </source>
</reference>
<dbReference type="EMBL" id="AZBU02000010">
    <property type="protein sequence ID" value="TKR63382.1"/>
    <property type="molecule type" value="Genomic_DNA"/>
</dbReference>